<evidence type="ECO:0000256" key="5">
    <source>
        <dbReference type="ARBA" id="ARBA00023242"/>
    </source>
</evidence>
<dbReference type="GO" id="GO:0000976">
    <property type="term" value="F:transcription cis-regulatory region binding"/>
    <property type="evidence" value="ECO:0007669"/>
    <property type="project" value="TreeGrafter"/>
</dbReference>
<dbReference type="GO" id="GO:0003700">
    <property type="term" value="F:DNA-binding transcription factor activity"/>
    <property type="evidence" value="ECO:0007669"/>
    <property type="project" value="InterPro"/>
</dbReference>
<comment type="subcellular location">
    <subcellularLocation>
        <location evidence="1">Nucleus</location>
    </subcellularLocation>
</comment>
<proteinExistence type="inferred from homology"/>
<dbReference type="AlphaFoldDB" id="A0AA38KZ77"/>
<dbReference type="PANTHER" id="PTHR32096:SF18">
    <property type="entry name" value="DISEASE RESISTANCE PROTEIN RRS1B-RELATED"/>
    <property type="match status" value="1"/>
</dbReference>
<keyword evidence="4" id="KW-0804">Transcription</keyword>
<keyword evidence="2" id="KW-0805">Transcription regulation</keyword>
<dbReference type="PROSITE" id="PS50811">
    <property type="entry name" value="WRKY"/>
    <property type="match status" value="1"/>
</dbReference>
<evidence type="ECO:0000256" key="1">
    <source>
        <dbReference type="ARBA" id="ARBA00004123"/>
    </source>
</evidence>
<gene>
    <name evidence="10" type="ORF">KI387_026468</name>
</gene>
<name>A0AA38KZ77_TAXCH</name>
<comment type="function">
    <text evidence="6">Transcription factor. Interacts specifically with the W box (5'-(T)TGAC[CT]-3'), a frequently occurring elicitor-responsive cis-acting element.</text>
</comment>
<dbReference type="FunFam" id="2.20.25.80:FF:000005">
    <property type="entry name" value="probable WRKY transcription factor 14"/>
    <property type="match status" value="1"/>
</dbReference>
<keyword evidence="3" id="KW-0238">DNA-binding</keyword>
<dbReference type="Proteomes" id="UP000824469">
    <property type="component" value="Unassembled WGS sequence"/>
</dbReference>
<dbReference type="OMA" id="SKGCCAR"/>
<dbReference type="SMART" id="SM00774">
    <property type="entry name" value="WRKY"/>
    <property type="match status" value="1"/>
</dbReference>
<feature type="region of interest" description="Disordered" evidence="8">
    <location>
        <begin position="116"/>
        <end position="143"/>
    </location>
</feature>
<keyword evidence="5" id="KW-0539">Nucleus</keyword>
<comment type="caution">
    <text evidence="10">The sequence shown here is derived from an EMBL/GenBank/DDBJ whole genome shotgun (WGS) entry which is preliminary data.</text>
</comment>
<dbReference type="Pfam" id="PF03106">
    <property type="entry name" value="WRKY"/>
    <property type="match status" value="1"/>
</dbReference>
<feature type="compositionally biased region" description="Basic and acidic residues" evidence="8">
    <location>
        <begin position="119"/>
        <end position="133"/>
    </location>
</feature>
<evidence type="ECO:0000256" key="6">
    <source>
        <dbReference type="ARBA" id="ARBA00059805"/>
    </source>
</evidence>
<evidence type="ECO:0000313" key="11">
    <source>
        <dbReference type="Proteomes" id="UP000824469"/>
    </source>
</evidence>
<evidence type="ECO:0000256" key="3">
    <source>
        <dbReference type="ARBA" id="ARBA00023125"/>
    </source>
</evidence>
<evidence type="ECO:0000256" key="2">
    <source>
        <dbReference type="ARBA" id="ARBA00023015"/>
    </source>
</evidence>
<protein>
    <recommendedName>
        <fullName evidence="9">WRKY domain-containing protein</fullName>
    </recommendedName>
</protein>
<dbReference type="InterPro" id="IPR044810">
    <property type="entry name" value="WRKY_plant"/>
</dbReference>
<evidence type="ECO:0000256" key="7">
    <source>
        <dbReference type="ARBA" id="ARBA00060761"/>
    </source>
</evidence>
<dbReference type="SUPFAM" id="SSF118290">
    <property type="entry name" value="WRKY DNA-binding domain"/>
    <property type="match status" value="1"/>
</dbReference>
<dbReference type="InterPro" id="IPR003657">
    <property type="entry name" value="WRKY_dom"/>
</dbReference>
<evidence type="ECO:0000256" key="4">
    <source>
        <dbReference type="ARBA" id="ARBA00023163"/>
    </source>
</evidence>
<evidence type="ECO:0000259" key="9">
    <source>
        <dbReference type="PROSITE" id="PS50811"/>
    </source>
</evidence>
<comment type="similarity">
    <text evidence="7">Belongs to the WRKY group II-e family.</text>
</comment>
<dbReference type="PANTHER" id="PTHR32096">
    <property type="entry name" value="WRKY TRANSCRIPTION FACTOR 30-RELATED-RELATED"/>
    <property type="match status" value="1"/>
</dbReference>
<dbReference type="EMBL" id="JAHRHJ020000006">
    <property type="protein sequence ID" value="KAH9311433.1"/>
    <property type="molecule type" value="Genomic_DNA"/>
</dbReference>
<dbReference type="Gene3D" id="2.20.25.80">
    <property type="entry name" value="WRKY domain"/>
    <property type="match status" value="1"/>
</dbReference>
<reference evidence="10 11" key="1">
    <citation type="journal article" date="2021" name="Nat. Plants">
        <title>The Taxus genome provides insights into paclitaxel biosynthesis.</title>
        <authorList>
            <person name="Xiong X."/>
            <person name="Gou J."/>
            <person name="Liao Q."/>
            <person name="Li Y."/>
            <person name="Zhou Q."/>
            <person name="Bi G."/>
            <person name="Li C."/>
            <person name="Du R."/>
            <person name="Wang X."/>
            <person name="Sun T."/>
            <person name="Guo L."/>
            <person name="Liang H."/>
            <person name="Lu P."/>
            <person name="Wu Y."/>
            <person name="Zhang Z."/>
            <person name="Ro D.K."/>
            <person name="Shang Y."/>
            <person name="Huang S."/>
            <person name="Yan J."/>
        </authorList>
    </citation>
    <scope>NUCLEOTIDE SEQUENCE [LARGE SCALE GENOMIC DNA]</scope>
    <source>
        <strain evidence="10">Ta-2019</strain>
    </source>
</reference>
<sequence>MNTSNNNNNAYGVSMVEQGMGCNDHIIMGKSKFYPGLSLPIRSCSPSSVLDCNTSMTFPDVSPAGLMSFDLGSADPSTSFYPSAGLALEKRVKEECGEGKSLQEEEDQELVLVQPQMEETNKLPESPAKRDSAEDSTGEDCDVKAQCSKRRKTTQKRVVCVPVGPADGRQKSDGPPSDMWAWRKYGQKPIKGSPFPRGYYRCSSSKGCCARKQVERSCTDPSMLIITYTSDHNHPWPASRSNNSNSNFGSILAKQSQEITVSAAAVTAIATPSVSEKSCTVSHDHQVGSSSEEQPCNSSSDNLFSLIINSPDRLEQMQAAEPLSSFMQDVELCISRSNGHLDEEDDDLYADLGELPESSAIFSTTRGFFEDDENKNNGGIDRCSLLSWSGNCLNNAVI</sequence>
<accession>A0AA38KZ77</accession>
<organism evidence="10 11">
    <name type="scientific">Taxus chinensis</name>
    <name type="common">Chinese yew</name>
    <name type="synonym">Taxus wallichiana var. chinensis</name>
    <dbReference type="NCBI Taxonomy" id="29808"/>
    <lineage>
        <taxon>Eukaryota</taxon>
        <taxon>Viridiplantae</taxon>
        <taxon>Streptophyta</taxon>
        <taxon>Embryophyta</taxon>
        <taxon>Tracheophyta</taxon>
        <taxon>Spermatophyta</taxon>
        <taxon>Pinopsida</taxon>
        <taxon>Pinidae</taxon>
        <taxon>Conifers II</taxon>
        <taxon>Cupressales</taxon>
        <taxon>Taxaceae</taxon>
        <taxon>Taxus</taxon>
    </lineage>
</organism>
<evidence type="ECO:0000313" key="10">
    <source>
        <dbReference type="EMBL" id="KAH9311433.1"/>
    </source>
</evidence>
<feature type="domain" description="WRKY" evidence="9">
    <location>
        <begin position="177"/>
        <end position="237"/>
    </location>
</feature>
<dbReference type="GO" id="GO:0005634">
    <property type="term" value="C:nucleus"/>
    <property type="evidence" value="ECO:0007669"/>
    <property type="project" value="UniProtKB-SubCell"/>
</dbReference>
<keyword evidence="11" id="KW-1185">Reference proteome</keyword>
<dbReference type="InterPro" id="IPR036576">
    <property type="entry name" value="WRKY_dom_sf"/>
</dbReference>
<evidence type="ECO:0000256" key="8">
    <source>
        <dbReference type="SAM" id="MobiDB-lite"/>
    </source>
</evidence>